<reference evidence="3" key="1">
    <citation type="submission" date="2015-01" db="EMBL/GenBank/DDBJ databases">
        <title>Draft genome sequence of Rhodococcus pyridinivorans strain KG-16, a hydrocarbon-degrading bacterium.</title>
        <authorList>
            <person name="Aggarwal R.K."/>
            <person name="Dawar C."/>
        </authorList>
    </citation>
    <scope>NUCLEOTIDE SEQUENCE [LARGE SCALE GENOMIC DNA]</scope>
    <source>
        <strain evidence="3">KG-16</strain>
    </source>
</reference>
<proteinExistence type="predicted"/>
<organism evidence="2 3">
    <name type="scientific">Rhodococcus pyridinivorans KG-16</name>
    <dbReference type="NCBI Taxonomy" id="1441730"/>
    <lineage>
        <taxon>Bacteria</taxon>
        <taxon>Bacillati</taxon>
        <taxon>Actinomycetota</taxon>
        <taxon>Actinomycetes</taxon>
        <taxon>Mycobacteriales</taxon>
        <taxon>Nocardiaceae</taxon>
        <taxon>Rhodococcus</taxon>
    </lineage>
</organism>
<protein>
    <submittedName>
        <fullName evidence="2">Uncharacterized protein</fullName>
    </submittedName>
</protein>
<accession>A0A0V9UIG2</accession>
<feature type="compositionally biased region" description="Basic and acidic residues" evidence="1">
    <location>
        <begin position="58"/>
        <end position="71"/>
    </location>
</feature>
<comment type="caution">
    <text evidence="2">The sequence shown here is derived from an EMBL/GenBank/DDBJ whole genome shotgun (WGS) entry which is preliminary data.</text>
</comment>
<evidence type="ECO:0000256" key="1">
    <source>
        <dbReference type="SAM" id="MobiDB-lite"/>
    </source>
</evidence>
<name>A0A0V9UIG2_9NOCA</name>
<sequence>MTDAEDPTRWDRLDDEEKRQAKEKAEEIDRMYEPGARPTTVVPGTNGMVSGTAFADTVGERSSDEPADSGRGEAGTDGENTPD</sequence>
<evidence type="ECO:0000313" key="2">
    <source>
        <dbReference type="EMBL" id="KSZ57775.1"/>
    </source>
</evidence>
<feature type="compositionally biased region" description="Basic and acidic residues" evidence="1">
    <location>
        <begin position="1"/>
        <end position="32"/>
    </location>
</feature>
<feature type="region of interest" description="Disordered" evidence="1">
    <location>
        <begin position="1"/>
        <end position="83"/>
    </location>
</feature>
<dbReference type="PATRIC" id="fig|1441730.3.peg.3624"/>
<evidence type="ECO:0000313" key="3">
    <source>
        <dbReference type="Proteomes" id="UP000053060"/>
    </source>
</evidence>
<dbReference type="EMBL" id="AZXY01000008">
    <property type="protein sequence ID" value="KSZ57775.1"/>
    <property type="molecule type" value="Genomic_DNA"/>
</dbReference>
<reference evidence="2 3" key="2">
    <citation type="journal article" date="2016" name="Genome Announc.">
        <title>Draft Genome Sequence of a Versatile Hydrocarbon-Degrading Bacterium, Rhodococcus pyridinivorans Strain KG-16, Collected from Oil Fields in India.</title>
        <authorList>
            <person name="Aggarwal R.K."/>
            <person name="Dawar C."/>
            <person name="Phanindranath R."/>
            <person name="Mutnuri L."/>
            <person name="Dayal A.M."/>
        </authorList>
    </citation>
    <scope>NUCLEOTIDE SEQUENCE [LARGE SCALE GENOMIC DNA]</scope>
    <source>
        <strain evidence="2 3">KG-16</strain>
    </source>
</reference>
<gene>
    <name evidence="2" type="ORF">Z045_17365</name>
</gene>
<dbReference type="AlphaFoldDB" id="A0A0V9UIG2"/>
<dbReference type="Proteomes" id="UP000053060">
    <property type="component" value="Unassembled WGS sequence"/>
</dbReference>
<dbReference type="RefSeq" id="WP_060652995.1">
    <property type="nucleotide sequence ID" value="NZ_AZXY01000008.1"/>
</dbReference>